<accession>A0ABR0EZ40</accession>
<dbReference type="Proteomes" id="UP001305779">
    <property type="component" value="Unassembled WGS sequence"/>
</dbReference>
<proteinExistence type="predicted"/>
<dbReference type="SUPFAM" id="SSF51905">
    <property type="entry name" value="FAD/NAD(P)-binding domain"/>
    <property type="match status" value="1"/>
</dbReference>
<feature type="domain" description="FAD dependent oxidoreductase" evidence="2">
    <location>
        <begin position="447"/>
        <end position="799"/>
    </location>
</feature>
<gene>
    <name evidence="3" type="ORF">PRZ48_000217</name>
</gene>
<reference evidence="3 4" key="1">
    <citation type="journal article" date="2023" name="G3 (Bethesda)">
        <title>A chromosome-level genome assembly of Zasmidium syzygii isolated from banana leaves.</title>
        <authorList>
            <person name="van Westerhoven A.C."/>
            <person name="Mehrabi R."/>
            <person name="Talebi R."/>
            <person name="Steentjes M.B.F."/>
            <person name="Corcolon B."/>
            <person name="Chong P.A."/>
            <person name="Kema G.H.J."/>
            <person name="Seidl M.F."/>
        </authorList>
    </citation>
    <scope>NUCLEOTIDE SEQUENCE [LARGE SCALE GENOMIC DNA]</scope>
    <source>
        <strain evidence="3 4">P124</strain>
    </source>
</reference>
<evidence type="ECO:0000313" key="3">
    <source>
        <dbReference type="EMBL" id="KAK4506485.1"/>
    </source>
</evidence>
<name>A0ABR0EZ40_ZASCE</name>
<comment type="caution">
    <text evidence="3">The sequence shown here is derived from an EMBL/GenBank/DDBJ whole genome shotgun (WGS) entry which is preliminary data.</text>
</comment>
<dbReference type="InterPro" id="IPR036188">
    <property type="entry name" value="FAD/NAD-bd_sf"/>
</dbReference>
<feature type="region of interest" description="Disordered" evidence="1">
    <location>
        <begin position="153"/>
        <end position="435"/>
    </location>
</feature>
<dbReference type="InterPro" id="IPR006076">
    <property type="entry name" value="FAD-dep_OxRdtase"/>
</dbReference>
<feature type="compositionally biased region" description="Polar residues" evidence="1">
    <location>
        <begin position="245"/>
        <end position="278"/>
    </location>
</feature>
<dbReference type="PANTHER" id="PTHR13847">
    <property type="entry name" value="SARCOSINE DEHYDROGENASE-RELATED"/>
    <property type="match status" value="1"/>
</dbReference>
<dbReference type="Pfam" id="PF01266">
    <property type="entry name" value="DAO"/>
    <property type="match status" value="1"/>
</dbReference>
<keyword evidence="4" id="KW-1185">Reference proteome</keyword>
<dbReference type="EMBL" id="JAXOVC010000001">
    <property type="protein sequence ID" value="KAK4506485.1"/>
    <property type="molecule type" value="Genomic_DNA"/>
</dbReference>
<sequence>MSSYSFKNIMSGNTMSENNLDTTMTDATMATAQNLNDIDPNTMTMPSAMASTSSTVQRLTVNKDFTKDTKCKTAKCKVCGDRIKNFSFQCGSCKQRICSECSEADGANTDAHKAVARDFLDQGCWCGFAGKFNTAFSGRMPGVKMRVEPQVKVKAGSAGTRKRGKAKKEVATAEAETAAAGDESGAKAGSGASAGGKRKRGKAQNQATTTPAPEVSTGGDSPQDPFKIRTPTAATSGTFYYVQPDGTSIDSNPPDSRSTNDADVDTSSSLIDPFTTRTPAAAPNTEFFYVDRPTDSTNLEDSKSTDDADIETSSPAEEAQEPPAKRRKSNDSTPKTPEDAAQEPAPSRHISGNSTSSLSSVPAELVDPMQLDDSPLSQRSSTSGENIVVAGPQTSSSPLPPPAPAQAQNNRPRRSTRAPRVEPTPTARKPRQKAPKVIPPTVLEDHIVIVGAGAIGMFTALQLAQKAASRGKQQKITIVDINSEAFALASGHGAGFLTTHGMKRSCDQLMTAAINEWNDLSDSYEFREAVKLSTFVYTTTDEEARAPSPALPWFRPREGHHTAADGASLGLLSTASLSAWLLRQCQQHGVEFRFDHHPTEIKRDRAGAVVGVHIKHADGTKRPELLACAHLLLAAGAFTPALFARLFPSAPVQPSSALQLAHWVRFDNLPAPLTKRHGVLLPGGEGDFISLTSHPARRSVILSTAQPIPSSRRLGPHDALANPLSDSAALRKLAGETLVVEGDLTQHRDVFRDACYVSGKPVLGEVGGAGGGAKVWVAYGFGMVGTTVAPGVGKVLAERVFGEESEVSLAAFGGECGVVGGKGKGRAV</sequence>
<feature type="compositionally biased region" description="Polar residues" evidence="1">
    <location>
        <begin position="350"/>
        <end position="360"/>
    </location>
</feature>
<protein>
    <recommendedName>
        <fullName evidence="2">FAD dependent oxidoreductase domain-containing protein</fullName>
    </recommendedName>
</protein>
<dbReference type="Gene3D" id="3.50.50.60">
    <property type="entry name" value="FAD/NAD(P)-binding domain"/>
    <property type="match status" value="3"/>
</dbReference>
<evidence type="ECO:0000313" key="4">
    <source>
        <dbReference type="Proteomes" id="UP001305779"/>
    </source>
</evidence>
<feature type="compositionally biased region" description="Low complexity" evidence="1">
    <location>
        <begin position="172"/>
        <end position="191"/>
    </location>
</feature>
<feature type="compositionally biased region" description="Polar residues" evidence="1">
    <location>
        <begin position="375"/>
        <end position="385"/>
    </location>
</feature>
<evidence type="ECO:0000259" key="2">
    <source>
        <dbReference type="Pfam" id="PF01266"/>
    </source>
</evidence>
<organism evidence="3 4">
    <name type="scientific">Zasmidium cellare</name>
    <name type="common">Wine cellar mold</name>
    <name type="synonym">Racodium cellare</name>
    <dbReference type="NCBI Taxonomy" id="395010"/>
    <lineage>
        <taxon>Eukaryota</taxon>
        <taxon>Fungi</taxon>
        <taxon>Dikarya</taxon>
        <taxon>Ascomycota</taxon>
        <taxon>Pezizomycotina</taxon>
        <taxon>Dothideomycetes</taxon>
        <taxon>Dothideomycetidae</taxon>
        <taxon>Mycosphaerellales</taxon>
        <taxon>Mycosphaerellaceae</taxon>
        <taxon>Zasmidium</taxon>
    </lineage>
</organism>
<evidence type="ECO:0000256" key="1">
    <source>
        <dbReference type="SAM" id="MobiDB-lite"/>
    </source>
</evidence>